<comment type="caution">
    <text evidence="3">The sequence shown here is derived from an EMBL/GenBank/DDBJ whole genome shotgun (WGS) entry which is preliminary data.</text>
</comment>
<dbReference type="InterPro" id="IPR018389">
    <property type="entry name" value="DctP_fam"/>
</dbReference>
<evidence type="ECO:0000256" key="2">
    <source>
        <dbReference type="SAM" id="SignalP"/>
    </source>
</evidence>
<dbReference type="RefSeq" id="WP_290315732.1">
    <property type="nucleotide sequence ID" value="NZ_JAUFPN010000054.1"/>
</dbReference>
<reference evidence="4" key="1">
    <citation type="journal article" date="2019" name="Int. J. Syst. Evol. Microbiol.">
        <title>The Global Catalogue of Microorganisms (GCM) 10K type strain sequencing project: providing services to taxonomists for standard genome sequencing and annotation.</title>
        <authorList>
            <consortium name="The Broad Institute Genomics Platform"/>
            <consortium name="The Broad Institute Genome Sequencing Center for Infectious Disease"/>
            <person name="Wu L."/>
            <person name="Ma J."/>
        </authorList>
    </citation>
    <scope>NUCLEOTIDE SEQUENCE [LARGE SCALE GENOMIC DNA]</scope>
    <source>
        <strain evidence="4">CECT 7131</strain>
    </source>
</reference>
<feature type="signal peptide" evidence="2">
    <location>
        <begin position="1"/>
        <end position="27"/>
    </location>
</feature>
<protein>
    <submittedName>
        <fullName evidence="3">TRAP transporter substrate-binding protein DctP</fullName>
    </submittedName>
</protein>
<evidence type="ECO:0000256" key="1">
    <source>
        <dbReference type="ARBA" id="ARBA00022729"/>
    </source>
</evidence>
<dbReference type="Gene3D" id="3.40.190.170">
    <property type="entry name" value="Bacterial extracellular solute-binding protein, family 7"/>
    <property type="match status" value="1"/>
</dbReference>
<dbReference type="NCBIfam" id="NF037995">
    <property type="entry name" value="TRAP_S1"/>
    <property type="match status" value="1"/>
</dbReference>
<dbReference type="Pfam" id="PF03480">
    <property type="entry name" value="DctP"/>
    <property type="match status" value="1"/>
</dbReference>
<dbReference type="PANTHER" id="PTHR33376:SF4">
    <property type="entry name" value="SIALIC ACID-BINDING PERIPLASMIC PROTEIN SIAP"/>
    <property type="match status" value="1"/>
</dbReference>
<accession>A0ABT8A2Z8</accession>
<gene>
    <name evidence="3" type="primary">dctP</name>
    <name evidence="3" type="ORF">QWZ14_06050</name>
</gene>
<keyword evidence="4" id="KW-1185">Reference proteome</keyword>
<dbReference type="Proteomes" id="UP001529369">
    <property type="component" value="Unassembled WGS sequence"/>
</dbReference>
<feature type="chain" id="PRO_5046509179" evidence="2">
    <location>
        <begin position="28"/>
        <end position="354"/>
    </location>
</feature>
<dbReference type="PANTHER" id="PTHR33376">
    <property type="match status" value="1"/>
</dbReference>
<organism evidence="3 4">
    <name type="scientific">Paeniroseomonas aquatica</name>
    <dbReference type="NCBI Taxonomy" id="373043"/>
    <lineage>
        <taxon>Bacteria</taxon>
        <taxon>Pseudomonadati</taxon>
        <taxon>Pseudomonadota</taxon>
        <taxon>Alphaproteobacteria</taxon>
        <taxon>Acetobacterales</taxon>
        <taxon>Acetobacteraceae</taxon>
        <taxon>Paeniroseomonas</taxon>
    </lineage>
</organism>
<evidence type="ECO:0000313" key="3">
    <source>
        <dbReference type="EMBL" id="MDN3563939.1"/>
    </source>
</evidence>
<proteinExistence type="predicted"/>
<dbReference type="InterPro" id="IPR038404">
    <property type="entry name" value="TRAP_DctP_sf"/>
</dbReference>
<name>A0ABT8A2Z8_9PROT</name>
<keyword evidence="1 2" id="KW-0732">Signal</keyword>
<evidence type="ECO:0000313" key="4">
    <source>
        <dbReference type="Proteomes" id="UP001529369"/>
    </source>
</evidence>
<sequence length="354" mass="37714">MGALGQMLRLLAGWLVLAGLPSAAALAQPADALRVRVISGFAGVRQFERHEVPFWIGRVPAITGGRLLPTVLTFDRAGIDPQHMLSVMRNGVVTFGVIEANAVAMVEPELAAADLPLVAEDLVGLRQAVTAWQPVVTGILNDRYGADMLATFVRPPQVMFCNRAFASLLDLAGRRVRVASVNQSDLVMALGARPLVVPFDRLIEAFHEGRLDCAITGALPGNGIGLHRVTSHISALPLGWAMSFLAAHQGSWAALPGEVQAAMRLGLHELESEMWRAAEEEQALGMACNLGRPPCPPAERGAMVLVPESVASRGAVRALLTAAVLPGWARRCGITCAERWNSTVGPVLGAFARW</sequence>
<dbReference type="EMBL" id="JAUFPN010000054">
    <property type="protein sequence ID" value="MDN3563939.1"/>
    <property type="molecule type" value="Genomic_DNA"/>
</dbReference>